<dbReference type="Gene3D" id="3.40.50.2300">
    <property type="match status" value="1"/>
</dbReference>
<feature type="domain" description="PAC" evidence="11">
    <location>
        <begin position="626"/>
        <end position="680"/>
    </location>
</feature>
<dbReference type="InterPro" id="IPR001610">
    <property type="entry name" value="PAC"/>
</dbReference>
<dbReference type="InterPro" id="IPR001789">
    <property type="entry name" value="Sig_transdc_resp-reg_receiver"/>
</dbReference>
<sequence length="1322" mass="143821">MKDAKTDPDWLAARLAEEQEARRAAERQLAERSRELDDLGQRLLAETEALRDALSVTDALRQSEASALRDRSILSEALKALTGRNSADAALQSLLDVLRLSVPARQCFFLTDEGGQTRIAASACDGFAGQDLPIPPGILARSRRIPDLRSLAADGAPWPDSLPGATPALIVPMKLGDETAAALLLVFDAPTDLTSDRLRTLEQVAGFAVQALRALREARRNALLVALVEGKPPERADSILDTPLEAIHGAFSRLTEMQGEAVGILDALLGAPLHDTDIAIDDALARMGRLTATDRVYVFRLRPEGDFIDNTHEWCAPGIAPMRETLQDIPSGMIDHWRAVFDAGEPVVIPDVETMPDSAPEKETLRLQGIRSLLAAPMVSDGRFHGFVGFDAVRATRSFLPGEVYLIRSVAKVVVSVLARRDAVERLAQAHAETVVQRRRLEAVLAAMPDLIVELDGEGRFTSWHSGAIAVPDPVYQYFLHRTPEETLPPELAAIARAKLRELDAGARSISHDFKLALLGPDERWWQVIGTAQGDSGYIFALRDITDLRAQSAEIERLSKIARRTTNLVVVTDAKRRIEWVNAAFEKTTGWTLEEVRGRNPGQFLHCADTDPETVARFRAALDAGMAVQGEILNQSRTGERYWLSIDIQPVQDEDGNLDGFMAVQVDITEQKRQADALRQAAREAASARATLETAVEALRDGFVLYDSDDRLVICNTRYREIYALSAPAIVPGASFESILRYGLAQGQYPDAHGREEAWLAQRLGLHGADESEVEQRLADGTWLRIYEKATPDGGRVGLRVDITELKLAEQRAIADRATAMEASLDGIAITDGEGCYTYMNRAHLEMFGFSSEAQVLGRHWSILYGPEETAWLTAHAMPVLMRDGGWSGEIMGLARDGRPVDQDVSMTRKDDGGFLIISRDITQRRQERAERERLEHELQLAQRREMIGQMAAGLAHDFNNLLAVIAGGASLIRETASQDDSAAIGAARILAASDQAAGLVRRLLALGARQPARVTLDLRQPVREAAELVRSSLRAPMRLFLSLPDQAVEALADPTDILQVILNLAINARDALADGPGSIAINLTPPELPAVMGGVTVGRLDPQRRYACLSVVDTGPGMPPNVAARIFDPYFSTKGEKGTGLGLAVVSSVIADNGGAMRLETAPGQGTRFDVFWPTEPLSNSQRPDTLPGAPLTGRLDGRTILVLDDQQEVLDVLTAYLEAAGAEVAPSTDPRDIVDALQDDPGAWDLLVTDYDMPQINGAELARAARLHAPGLPVVLVTALVGETGRNSDDFSAVLPKPLDREALLSTAERVILSSVNRDE</sequence>
<dbReference type="EC" id="2.7.13.3" evidence="2"/>
<gene>
    <name evidence="12" type="ORF">MACH21_10590</name>
</gene>
<dbReference type="NCBIfam" id="TIGR00229">
    <property type="entry name" value="sensory_box"/>
    <property type="match status" value="2"/>
</dbReference>
<keyword evidence="3 6" id="KW-0597">Phosphoprotein</keyword>
<dbReference type="PROSITE" id="PS50110">
    <property type="entry name" value="RESPONSE_REGULATORY"/>
    <property type="match status" value="1"/>
</dbReference>
<dbReference type="PROSITE" id="PS50113">
    <property type="entry name" value="PAC"/>
    <property type="match status" value="1"/>
</dbReference>
<dbReference type="SMART" id="SM00448">
    <property type="entry name" value="REC"/>
    <property type="match status" value="1"/>
</dbReference>
<dbReference type="GO" id="GO:0000155">
    <property type="term" value="F:phosphorelay sensor kinase activity"/>
    <property type="evidence" value="ECO:0007669"/>
    <property type="project" value="InterPro"/>
</dbReference>
<feature type="coiled-coil region" evidence="7">
    <location>
        <begin position="15"/>
        <end position="42"/>
    </location>
</feature>
<keyword evidence="4" id="KW-0808">Transferase</keyword>
<feature type="domain" description="Response regulatory" evidence="9">
    <location>
        <begin position="1201"/>
        <end position="1314"/>
    </location>
</feature>
<organism evidence="12 13">
    <name type="scientific">Roseicyclus marinus</name>
    <dbReference type="NCBI Taxonomy" id="2161673"/>
    <lineage>
        <taxon>Bacteria</taxon>
        <taxon>Pseudomonadati</taxon>
        <taxon>Pseudomonadota</taxon>
        <taxon>Alphaproteobacteria</taxon>
        <taxon>Rhodobacterales</taxon>
        <taxon>Roseobacteraceae</taxon>
        <taxon>Roseicyclus</taxon>
    </lineage>
</organism>
<accession>A0AA48KHP3</accession>
<dbReference type="Gene3D" id="3.30.450.20">
    <property type="entry name" value="PAS domain"/>
    <property type="match status" value="4"/>
</dbReference>
<dbReference type="GO" id="GO:0005524">
    <property type="term" value="F:ATP binding"/>
    <property type="evidence" value="ECO:0007669"/>
    <property type="project" value="UniProtKB-KW"/>
</dbReference>
<dbReference type="InterPro" id="IPR029016">
    <property type="entry name" value="GAF-like_dom_sf"/>
</dbReference>
<dbReference type="Pfam" id="PF13426">
    <property type="entry name" value="PAS_9"/>
    <property type="match status" value="2"/>
</dbReference>
<dbReference type="SMART" id="SM00388">
    <property type="entry name" value="HisKA"/>
    <property type="match status" value="1"/>
</dbReference>
<keyword evidence="7" id="KW-0175">Coiled coil</keyword>
<dbReference type="CDD" id="cd00130">
    <property type="entry name" value="PAS"/>
    <property type="match status" value="2"/>
</dbReference>
<dbReference type="PANTHER" id="PTHR43065">
    <property type="entry name" value="SENSOR HISTIDINE KINASE"/>
    <property type="match status" value="1"/>
</dbReference>
<reference evidence="12 13" key="1">
    <citation type="submission" date="2023-01" db="EMBL/GenBank/DDBJ databases">
        <title>Complete genome sequence of Roseicyclus marinus strain Dej080120_10.</title>
        <authorList>
            <person name="Ueki S."/>
            <person name="Maruyama F."/>
        </authorList>
    </citation>
    <scope>NUCLEOTIDE SEQUENCE [LARGE SCALE GENOMIC DNA]</scope>
    <source>
        <strain evidence="12 13">Dej080120_10</strain>
    </source>
</reference>
<proteinExistence type="predicted"/>
<name>A0AA48KHP3_9RHOB</name>
<dbReference type="RefSeq" id="WP_338275130.1">
    <property type="nucleotide sequence ID" value="NZ_AP027266.1"/>
</dbReference>
<dbReference type="PROSITE" id="PS50112">
    <property type="entry name" value="PAS"/>
    <property type="match status" value="1"/>
</dbReference>
<dbReference type="PANTHER" id="PTHR43065:SF42">
    <property type="entry name" value="TWO-COMPONENT SENSOR PPRA"/>
    <property type="match status" value="1"/>
</dbReference>
<dbReference type="Gene3D" id="3.30.450.40">
    <property type="match status" value="2"/>
</dbReference>
<keyword evidence="5" id="KW-0418">Kinase</keyword>
<dbReference type="PROSITE" id="PS50109">
    <property type="entry name" value="HIS_KIN"/>
    <property type="match status" value="1"/>
</dbReference>
<dbReference type="InterPro" id="IPR035965">
    <property type="entry name" value="PAS-like_dom_sf"/>
</dbReference>
<dbReference type="KEGG" id="rmai:MACH21_10590"/>
<evidence type="ECO:0000256" key="4">
    <source>
        <dbReference type="ARBA" id="ARBA00022679"/>
    </source>
</evidence>
<dbReference type="InterPro" id="IPR000700">
    <property type="entry name" value="PAS-assoc_C"/>
</dbReference>
<evidence type="ECO:0000259" key="9">
    <source>
        <dbReference type="PROSITE" id="PS50110"/>
    </source>
</evidence>
<dbReference type="Gene3D" id="1.10.287.130">
    <property type="match status" value="1"/>
</dbReference>
<keyword evidence="13" id="KW-1185">Reference proteome</keyword>
<evidence type="ECO:0000256" key="2">
    <source>
        <dbReference type="ARBA" id="ARBA00012438"/>
    </source>
</evidence>
<dbReference type="InterPro" id="IPR011006">
    <property type="entry name" value="CheY-like_superfamily"/>
</dbReference>
<dbReference type="Pfam" id="PF00072">
    <property type="entry name" value="Response_reg"/>
    <property type="match status" value="1"/>
</dbReference>
<dbReference type="Pfam" id="PF02518">
    <property type="entry name" value="HATPase_c"/>
    <property type="match status" value="1"/>
</dbReference>
<dbReference type="PRINTS" id="PR00344">
    <property type="entry name" value="BCTRLSENSOR"/>
</dbReference>
<dbReference type="Proteomes" id="UP001337723">
    <property type="component" value="Chromosome"/>
</dbReference>
<dbReference type="InterPro" id="IPR000014">
    <property type="entry name" value="PAS"/>
</dbReference>
<evidence type="ECO:0000313" key="12">
    <source>
        <dbReference type="EMBL" id="BDW84882.1"/>
    </source>
</evidence>
<evidence type="ECO:0000313" key="13">
    <source>
        <dbReference type="Proteomes" id="UP001337723"/>
    </source>
</evidence>
<dbReference type="InterPro" id="IPR003661">
    <property type="entry name" value="HisK_dim/P_dom"/>
</dbReference>
<evidence type="ECO:0000259" key="10">
    <source>
        <dbReference type="PROSITE" id="PS50112"/>
    </source>
</evidence>
<evidence type="ECO:0000256" key="6">
    <source>
        <dbReference type="PROSITE-ProRule" id="PRU00169"/>
    </source>
</evidence>
<feature type="domain" description="PAS" evidence="10">
    <location>
        <begin position="554"/>
        <end position="625"/>
    </location>
</feature>
<dbReference type="Gene3D" id="3.30.565.10">
    <property type="entry name" value="Histidine kinase-like ATPase, C-terminal domain"/>
    <property type="match status" value="1"/>
</dbReference>
<evidence type="ECO:0000259" key="8">
    <source>
        <dbReference type="PROSITE" id="PS50109"/>
    </source>
</evidence>
<evidence type="ECO:0000256" key="5">
    <source>
        <dbReference type="ARBA" id="ARBA00022777"/>
    </source>
</evidence>
<dbReference type="SUPFAM" id="SSF55785">
    <property type="entry name" value="PYP-like sensor domain (PAS domain)"/>
    <property type="match status" value="4"/>
</dbReference>
<dbReference type="InterPro" id="IPR003594">
    <property type="entry name" value="HATPase_dom"/>
</dbReference>
<protein>
    <recommendedName>
        <fullName evidence="2">histidine kinase</fullName>
        <ecNumber evidence="2">2.7.13.3</ecNumber>
    </recommendedName>
</protein>
<evidence type="ECO:0000256" key="7">
    <source>
        <dbReference type="SAM" id="Coils"/>
    </source>
</evidence>
<dbReference type="EMBL" id="AP027266">
    <property type="protein sequence ID" value="BDW84882.1"/>
    <property type="molecule type" value="Genomic_DNA"/>
</dbReference>
<dbReference type="InterPro" id="IPR036097">
    <property type="entry name" value="HisK_dim/P_sf"/>
</dbReference>
<feature type="modified residue" description="4-aspartylphosphate" evidence="6">
    <location>
        <position position="1252"/>
    </location>
</feature>
<dbReference type="SMART" id="SM00065">
    <property type="entry name" value="GAF"/>
    <property type="match status" value="2"/>
</dbReference>
<feature type="coiled-coil region" evidence="7">
    <location>
        <begin position="668"/>
        <end position="698"/>
    </location>
</feature>
<dbReference type="Pfam" id="PF12860">
    <property type="entry name" value="PAS_7"/>
    <property type="match status" value="1"/>
</dbReference>
<dbReference type="SUPFAM" id="SSF47384">
    <property type="entry name" value="Homodimeric domain of signal transducing histidine kinase"/>
    <property type="match status" value="1"/>
</dbReference>
<dbReference type="SUPFAM" id="SSF52172">
    <property type="entry name" value="CheY-like"/>
    <property type="match status" value="1"/>
</dbReference>
<dbReference type="SMART" id="SM00387">
    <property type="entry name" value="HATPase_c"/>
    <property type="match status" value="1"/>
</dbReference>
<dbReference type="Pfam" id="PF01590">
    <property type="entry name" value="GAF"/>
    <property type="match status" value="1"/>
</dbReference>
<dbReference type="InterPro" id="IPR004358">
    <property type="entry name" value="Sig_transdc_His_kin-like_C"/>
</dbReference>
<feature type="domain" description="Histidine kinase" evidence="8">
    <location>
        <begin position="954"/>
        <end position="1178"/>
    </location>
</feature>
<dbReference type="SMART" id="SM00091">
    <property type="entry name" value="PAS"/>
    <property type="match status" value="4"/>
</dbReference>
<dbReference type="InterPro" id="IPR036890">
    <property type="entry name" value="HATPase_C_sf"/>
</dbReference>
<dbReference type="SUPFAM" id="SSF55781">
    <property type="entry name" value="GAF domain-like"/>
    <property type="match status" value="2"/>
</dbReference>
<evidence type="ECO:0000256" key="3">
    <source>
        <dbReference type="ARBA" id="ARBA00022553"/>
    </source>
</evidence>
<comment type="catalytic activity">
    <reaction evidence="1">
        <text>ATP + protein L-histidine = ADP + protein N-phospho-L-histidine.</text>
        <dbReference type="EC" id="2.7.13.3"/>
    </reaction>
</comment>
<dbReference type="CDD" id="cd00156">
    <property type="entry name" value="REC"/>
    <property type="match status" value="1"/>
</dbReference>
<dbReference type="SUPFAM" id="SSF55874">
    <property type="entry name" value="ATPase domain of HSP90 chaperone/DNA topoisomerase II/histidine kinase"/>
    <property type="match status" value="1"/>
</dbReference>
<dbReference type="InterPro" id="IPR005467">
    <property type="entry name" value="His_kinase_dom"/>
</dbReference>
<evidence type="ECO:0000259" key="11">
    <source>
        <dbReference type="PROSITE" id="PS50113"/>
    </source>
</evidence>
<dbReference type="SMART" id="SM00086">
    <property type="entry name" value="PAC"/>
    <property type="match status" value="3"/>
</dbReference>
<evidence type="ECO:0000256" key="1">
    <source>
        <dbReference type="ARBA" id="ARBA00000085"/>
    </source>
</evidence>
<dbReference type="InterPro" id="IPR003018">
    <property type="entry name" value="GAF"/>
</dbReference>